<reference evidence="1" key="2">
    <citation type="submission" date="2020-09" db="EMBL/GenBank/DDBJ databases">
        <authorList>
            <person name="Sun Q."/>
            <person name="Kim S."/>
        </authorList>
    </citation>
    <scope>NUCLEOTIDE SEQUENCE</scope>
    <source>
        <strain evidence="1">KCTC 42651</strain>
    </source>
</reference>
<protein>
    <submittedName>
        <fullName evidence="1">Uncharacterized protein</fullName>
    </submittedName>
</protein>
<dbReference type="AlphaFoldDB" id="A0A919CMV1"/>
<comment type="caution">
    <text evidence="1">The sequence shown here is derived from an EMBL/GenBank/DDBJ whole genome shotgun (WGS) entry which is preliminary data.</text>
</comment>
<dbReference type="EMBL" id="BMZS01000002">
    <property type="protein sequence ID" value="GHD42460.1"/>
    <property type="molecule type" value="Genomic_DNA"/>
</dbReference>
<organism evidence="1 2">
    <name type="scientific">Thalassobaculum fulvum</name>
    <dbReference type="NCBI Taxonomy" id="1633335"/>
    <lineage>
        <taxon>Bacteria</taxon>
        <taxon>Pseudomonadati</taxon>
        <taxon>Pseudomonadota</taxon>
        <taxon>Alphaproteobacteria</taxon>
        <taxon>Rhodospirillales</taxon>
        <taxon>Thalassobaculaceae</taxon>
        <taxon>Thalassobaculum</taxon>
    </lineage>
</organism>
<proteinExistence type="predicted"/>
<evidence type="ECO:0000313" key="1">
    <source>
        <dbReference type="EMBL" id="GHD42460.1"/>
    </source>
</evidence>
<dbReference type="Proteomes" id="UP000630353">
    <property type="component" value="Unassembled WGS sequence"/>
</dbReference>
<gene>
    <name evidence="1" type="ORF">GCM10017083_07520</name>
</gene>
<name>A0A919CMV1_9PROT</name>
<evidence type="ECO:0000313" key="2">
    <source>
        <dbReference type="Proteomes" id="UP000630353"/>
    </source>
</evidence>
<keyword evidence="2" id="KW-1185">Reference proteome</keyword>
<reference evidence="1" key="1">
    <citation type="journal article" date="2014" name="Int. J. Syst. Evol. Microbiol.">
        <title>Complete genome sequence of Corynebacterium casei LMG S-19264T (=DSM 44701T), isolated from a smear-ripened cheese.</title>
        <authorList>
            <consortium name="US DOE Joint Genome Institute (JGI-PGF)"/>
            <person name="Walter F."/>
            <person name="Albersmeier A."/>
            <person name="Kalinowski J."/>
            <person name="Ruckert C."/>
        </authorList>
    </citation>
    <scope>NUCLEOTIDE SEQUENCE</scope>
    <source>
        <strain evidence="1">KCTC 42651</strain>
    </source>
</reference>
<accession>A0A919CMV1</accession>
<sequence length="66" mass="7471">MTLSWRDDGVTEQEVAAPPKQRQCLRCRTLFESAWSGERICTRCKGSHAWRQGTPVRSHPASGNSR</sequence>